<keyword evidence="3" id="KW-1185">Reference proteome</keyword>
<evidence type="ECO:0000313" key="3">
    <source>
        <dbReference type="Proteomes" id="UP001189429"/>
    </source>
</evidence>
<feature type="compositionally biased region" description="Basic residues" evidence="1">
    <location>
        <begin position="66"/>
        <end position="90"/>
    </location>
</feature>
<feature type="non-terminal residue" evidence="2">
    <location>
        <position position="116"/>
    </location>
</feature>
<reference evidence="2" key="1">
    <citation type="submission" date="2023-10" db="EMBL/GenBank/DDBJ databases">
        <authorList>
            <person name="Chen Y."/>
            <person name="Shah S."/>
            <person name="Dougan E. K."/>
            <person name="Thang M."/>
            <person name="Chan C."/>
        </authorList>
    </citation>
    <scope>NUCLEOTIDE SEQUENCE [LARGE SCALE GENOMIC DNA]</scope>
</reference>
<proteinExistence type="predicted"/>
<comment type="caution">
    <text evidence="2">The sequence shown here is derived from an EMBL/GenBank/DDBJ whole genome shotgun (WGS) entry which is preliminary data.</text>
</comment>
<organism evidence="2 3">
    <name type="scientific">Prorocentrum cordatum</name>
    <dbReference type="NCBI Taxonomy" id="2364126"/>
    <lineage>
        <taxon>Eukaryota</taxon>
        <taxon>Sar</taxon>
        <taxon>Alveolata</taxon>
        <taxon>Dinophyceae</taxon>
        <taxon>Prorocentrales</taxon>
        <taxon>Prorocentraceae</taxon>
        <taxon>Prorocentrum</taxon>
    </lineage>
</organism>
<evidence type="ECO:0000256" key="1">
    <source>
        <dbReference type="SAM" id="MobiDB-lite"/>
    </source>
</evidence>
<evidence type="ECO:0000313" key="2">
    <source>
        <dbReference type="EMBL" id="CAK0834549.1"/>
    </source>
</evidence>
<feature type="compositionally biased region" description="Basic residues" evidence="1">
    <location>
        <begin position="30"/>
        <end position="47"/>
    </location>
</feature>
<gene>
    <name evidence="2" type="ORF">PCOR1329_LOCUS31941</name>
</gene>
<accession>A0ABN9SRH4</accession>
<sequence length="116" mass="13767">GPAPPAQPPLAQAPTCRLQRRSPRSFPWAWRRRVWRTPPRPRPRRCCSRSWRQPRGPPTARQLLARGRRPPRRLRQACRGRPRRPRRWLPRQRPAGPQRRARARRASWRSSCAARG</sequence>
<name>A0ABN9SRH4_9DINO</name>
<feature type="non-terminal residue" evidence="2">
    <location>
        <position position="1"/>
    </location>
</feature>
<dbReference type="EMBL" id="CAUYUJ010012758">
    <property type="protein sequence ID" value="CAK0834549.1"/>
    <property type="molecule type" value="Genomic_DNA"/>
</dbReference>
<feature type="compositionally biased region" description="Low complexity" evidence="1">
    <location>
        <begin position="48"/>
        <end position="65"/>
    </location>
</feature>
<feature type="region of interest" description="Disordered" evidence="1">
    <location>
        <begin position="1"/>
        <end position="116"/>
    </location>
</feature>
<protein>
    <submittedName>
        <fullName evidence="2">Uncharacterized protein</fullName>
    </submittedName>
</protein>
<dbReference type="Proteomes" id="UP001189429">
    <property type="component" value="Unassembled WGS sequence"/>
</dbReference>